<dbReference type="GeneID" id="27335075"/>
<feature type="domain" description="FAD dependent oxidoreductase" evidence="7">
    <location>
        <begin position="7"/>
        <end position="398"/>
    </location>
</feature>
<evidence type="ECO:0000256" key="1">
    <source>
        <dbReference type="ARBA" id="ARBA00001974"/>
    </source>
</evidence>
<dbReference type="Gene3D" id="3.50.50.60">
    <property type="entry name" value="FAD/NAD(P)-binding domain"/>
    <property type="match status" value="1"/>
</dbReference>
<keyword evidence="6" id="KW-0812">Transmembrane</keyword>
<evidence type="ECO:0000313" key="8">
    <source>
        <dbReference type="EMBL" id="KIW12805.1"/>
    </source>
</evidence>
<comment type="similarity">
    <text evidence="2">Belongs to the MSOX/MTOX family.</text>
</comment>
<keyword evidence="6" id="KW-0472">Membrane</keyword>
<evidence type="ECO:0000256" key="4">
    <source>
        <dbReference type="ARBA" id="ARBA00022827"/>
    </source>
</evidence>
<dbReference type="InterPro" id="IPR006076">
    <property type="entry name" value="FAD-dep_OxRdtase"/>
</dbReference>
<sequence>MAGDKSYLIVGAGVFGVSTAYHLIKKYPDASVTIIDRDAYDASSRVAASWDWNKVVRADYDDIVYCRLALEAQDVFQTEALWKPYFHQTGIYWMCRDDYARDVVDNYKKLGRRADLAAVPVDEARKLYGGLFEDADYTGVKEVLVNKTSGWAAAGDCLIAVTKEALKLGVKYVTGEVQTVLLGTDGQGQRRCTGVRTTQGDVLTASHVLLCTGAYTPKLLELSAASSGHEDLSAGKRIVAGGITTGMTTLADDETYARFASMPVGVQGYTAEQGPFIGSLPPTKDRELKWWGQTIFRNNREVLPGRVLSAPPPEPDYAQWKVSGRLKEDINHANHVFYGKNGAKWKMEKHRICWDAFTTSSDFIISPHAAAKGLYVATCGNFHGWKFFPVLGKYIVQMLEGTLSPELTEKWAWDRERPDPSGFADYPRWEMKELIGASRL</sequence>
<keyword evidence="4" id="KW-0274">FAD</keyword>
<name>A0A0D2B2G7_9EURO</name>
<keyword evidence="3" id="KW-0285">Flavoprotein</keyword>
<evidence type="ECO:0000259" key="7">
    <source>
        <dbReference type="Pfam" id="PF01266"/>
    </source>
</evidence>
<reference evidence="8 9" key="1">
    <citation type="submission" date="2015-01" db="EMBL/GenBank/DDBJ databases">
        <title>The Genome Sequence of Exophiala spinifera CBS89968.</title>
        <authorList>
            <consortium name="The Broad Institute Genomics Platform"/>
            <person name="Cuomo C."/>
            <person name="de Hoog S."/>
            <person name="Gorbushina A."/>
            <person name="Stielow B."/>
            <person name="Teixiera M."/>
            <person name="Abouelleil A."/>
            <person name="Chapman S.B."/>
            <person name="Priest M."/>
            <person name="Young S.K."/>
            <person name="Wortman J."/>
            <person name="Nusbaum C."/>
            <person name="Birren B."/>
        </authorList>
    </citation>
    <scope>NUCLEOTIDE SEQUENCE [LARGE SCALE GENOMIC DNA]</scope>
    <source>
        <strain evidence="8 9">CBS 89968</strain>
    </source>
</reference>
<dbReference type="STRING" id="91928.A0A0D2B2G7"/>
<evidence type="ECO:0000256" key="5">
    <source>
        <dbReference type="ARBA" id="ARBA00023002"/>
    </source>
</evidence>
<dbReference type="HOGENOM" id="CLU_007884_0_2_1"/>
<dbReference type="Gene3D" id="3.30.9.10">
    <property type="entry name" value="D-Amino Acid Oxidase, subunit A, domain 2"/>
    <property type="match status" value="1"/>
</dbReference>
<organism evidence="8 9">
    <name type="scientific">Exophiala spinifera</name>
    <dbReference type="NCBI Taxonomy" id="91928"/>
    <lineage>
        <taxon>Eukaryota</taxon>
        <taxon>Fungi</taxon>
        <taxon>Dikarya</taxon>
        <taxon>Ascomycota</taxon>
        <taxon>Pezizomycotina</taxon>
        <taxon>Eurotiomycetes</taxon>
        <taxon>Chaetothyriomycetidae</taxon>
        <taxon>Chaetothyriales</taxon>
        <taxon>Herpotrichiellaceae</taxon>
        <taxon>Exophiala</taxon>
    </lineage>
</organism>
<keyword evidence="9" id="KW-1185">Reference proteome</keyword>
<dbReference type="GO" id="GO:0008115">
    <property type="term" value="F:sarcosine oxidase activity"/>
    <property type="evidence" value="ECO:0007669"/>
    <property type="project" value="TreeGrafter"/>
</dbReference>
<dbReference type="VEuPathDB" id="FungiDB:PV08_07992"/>
<dbReference type="EMBL" id="KN847497">
    <property type="protein sequence ID" value="KIW12805.1"/>
    <property type="molecule type" value="Genomic_DNA"/>
</dbReference>
<dbReference type="SUPFAM" id="SSF51905">
    <property type="entry name" value="FAD/NAD(P)-binding domain"/>
    <property type="match status" value="1"/>
</dbReference>
<dbReference type="RefSeq" id="XP_016233021.1">
    <property type="nucleotide sequence ID" value="XM_016382318.1"/>
</dbReference>
<evidence type="ECO:0000313" key="9">
    <source>
        <dbReference type="Proteomes" id="UP000053328"/>
    </source>
</evidence>
<feature type="transmembrane region" description="Helical" evidence="6">
    <location>
        <begin position="6"/>
        <end position="24"/>
    </location>
</feature>
<dbReference type="InterPro" id="IPR036188">
    <property type="entry name" value="FAD/NAD-bd_sf"/>
</dbReference>
<dbReference type="Pfam" id="PF01266">
    <property type="entry name" value="DAO"/>
    <property type="match status" value="1"/>
</dbReference>
<dbReference type="Proteomes" id="UP000053328">
    <property type="component" value="Unassembled WGS sequence"/>
</dbReference>
<dbReference type="InterPro" id="IPR045170">
    <property type="entry name" value="MTOX"/>
</dbReference>
<dbReference type="GO" id="GO:0051698">
    <property type="term" value="F:saccharopine oxidase activity"/>
    <property type="evidence" value="ECO:0007669"/>
    <property type="project" value="TreeGrafter"/>
</dbReference>
<gene>
    <name evidence="8" type="ORF">PV08_07992</name>
</gene>
<evidence type="ECO:0000256" key="2">
    <source>
        <dbReference type="ARBA" id="ARBA00010989"/>
    </source>
</evidence>
<dbReference type="GO" id="GO:0050660">
    <property type="term" value="F:flavin adenine dinucleotide binding"/>
    <property type="evidence" value="ECO:0007669"/>
    <property type="project" value="InterPro"/>
</dbReference>
<protein>
    <recommendedName>
        <fullName evidence="7">FAD dependent oxidoreductase domain-containing protein</fullName>
    </recommendedName>
</protein>
<dbReference type="OrthoDB" id="2219495at2759"/>
<proteinExistence type="inferred from homology"/>
<keyword evidence="5" id="KW-0560">Oxidoreductase</keyword>
<dbReference type="AlphaFoldDB" id="A0A0D2B2G7"/>
<keyword evidence="6" id="KW-1133">Transmembrane helix</keyword>
<comment type="cofactor">
    <cofactor evidence="1">
        <name>FAD</name>
        <dbReference type="ChEBI" id="CHEBI:57692"/>
    </cofactor>
</comment>
<evidence type="ECO:0000256" key="6">
    <source>
        <dbReference type="SAM" id="Phobius"/>
    </source>
</evidence>
<dbReference type="PANTHER" id="PTHR10961:SF37">
    <property type="entry name" value="FAD DEPENDENT OXIDOREDUCTASE DOMAIN-CONTAINING PROTEIN"/>
    <property type="match status" value="1"/>
</dbReference>
<dbReference type="PANTHER" id="PTHR10961">
    <property type="entry name" value="PEROXISOMAL SARCOSINE OXIDASE"/>
    <property type="match status" value="1"/>
</dbReference>
<accession>A0A0D2B2G7</accession>
<evidence type="ECO:0000256" key="3">
    <source>
        <dbReference type="ARBA" id="ARBA00022630"/>
    </source>
</evidence>